<name>A0A9P5Q9W4_9AGAR</name>
<dbReference type="EMBL" id="JADNRY010000004">
    <property type="protein sequence ID" value="KAF9077377.1"/>
    <property type="molecule type" value="Genomic_DNA"/>
</dbReference>
<dbReference type="SUPFAM" id="SSF51905">
    <property type="entry name" value="FAD/NAD(P)-binding domain"/>
    <property type="match status" value="1"/>
</dbReference>
<proteinExistence type="predicted"/>
<organism evidence="1 2">
    <name type="scientific">Rhodocollybia butyracea</name>
    <dbReference type="NCBI Taxonomy" id="206335"/>
    <lineage>
        <taxon>Eukaryota</taxon>
        <taxon>Fungi</taxon>
        <taxon>Dikarya</taxon>
        <taxon>Basidiomycota</taxon>
        <taxon>Agaricomycotina</taxon>
        <taxon>Agaricomycetes</taxon>
        <taxon>Agaricomycetidae</taxon>
        <taxon>Agaricales</taxon>
        <taxon>Marasmiineae</taxon>
        <taxon>Omphalotaceae</taxon>
        <taxon>Rhodocollybia</taxon>
    </lineage>
</organism>
<protein>
    <submittedName>
        <fullName evidence="1">Uncharacterized protein</fullName>
    </submittedName>
</protein>
<dbReference type="InterPro" id="IPR036188">
    <property type="entry name" value="FAD/NAD-bd_sf"/>
</dbReference>
<dbReference type="AlphaFoldDB" id="A0A9P5Q9W4"/>
<reference evidence="1" key="1">
    <citation type="submission" date="2020-11" db="EMBL/GenBank/DDBJ databases">
        <authorList>
            <consortium name="DOE Joint Genome Institute"/>
            <person name="Ahrendt S."/>
            <person name="Riley R."/>
            <person name="Andreopoulos W."/>
            <person name="Labutti K."/>
            <person name="Pangilinan J."/>
            <person name="Ruiz-Duenas F.J."/>
            <person name="Barrasa J.M."/>
            <person name="Sanchez-Garcia M."/>
            <person name="Camarero S."/>
            <person name="Miyauchi S."/>
            <person name="Serrano A."/>
            <person name="Linde D."/>
            <person name="Babiker R."/>
            <person name="Drula E."/>
            <person name="Ayuso-Fernandez I."/>
            <person name="Pacheco R."/>
            <person name="Padilla G."/>
            <person name="Ferreira P."/>
            <person name="Barriuso J."/>
            <person name="Kellner H."/>
            <person name="Castanera R."/>
            <person name="Alfaro M."/>
            <person name="Ramirez L."/>
            <person name="Pisabarro A.G."/>
            <person name="Kuo A."/>
            <person name="Tritt A."/>
            <person name="Lipzen A."/>
            <person name="He G."/>
            <person name="Yan M."/>
            <person name="Ng V."/>
            <person name="Cullen D."/>
            <person name="Martin F."/>
            <person name="Rosso M.-N."/>
            <person name="Henrissat B."/>
            <person name="Hibbett D."/>
            <person name="Martinez A.T."/>
            <person name="Grigoriev I.V."/>
        </authorList>
    </citation>
    <scope>NUCLEOTIDE SEQUENCE</scope>
    <source>
        <strain evidence="1">AH 40177</strain>
    </source>
</reference>
<evidence type="ECO:0000313" key="1">
    <source>
        <dbReference type="EMBL" id="KAF9077377.1"/>
    </source>
</evidence>
<evidence type="ECO:0000313" key="2">
    <source>
        <dbReference type="Proteomes" id="UP000772434"/>
    </source>
</evidence>
<dbReference type="Proteomes" id="UP000772434">
    <property type="component" value="Unassembled WGS sequence"/>
</dbReference>
<comment type="caution">
    <text evidence="1">The sequence shown here is derived from an EMBL/GenBank/DDBJ whole genome shotgun (WGS) entry which is preliminary data.</text>
</comment>
<dbReference type="OrthoDB" id="10051892at2759"/>
<sequence>MIKLLALSFVALCVLTHLTWVILRWFLYKHYSGILDIEKLDKAGPSQRLDGTAIICGGSIAGLLAARVCHEFFERVIIVEPEEWLTSKDGMRRFGREQEHKRSRVVQYQSLHAFQALLYKGLEKLFPDLEEQCRYSGIPAVILNLSFQYPPCGQEELICRNAHSGPFKSYDGNLPNTLYCARPALETLIRRLVLGRGSYPRIEQITGTVTGVIPDGDSSSISKVTVRGTDLQLRNLDAALVIDCTGVTRAGMKWLSQAGFGKSGSEPCPDGEVQLQDAKISFDQKLNYSTLTCDVPPSILKKLPFPPNDDPETASYTFLEDQQDKGRRMFALMRMEGNQLLLFGGKSSHKHTKYESLEALRSLLHEIVVFKDPVPDWIFQTIDILEESEVVFNCSHVRIPGSTYIRYHKTVNLPSNFAALGDSVSSRIQGCTKALLGAVALHTVLSTELIPSSKKLPPSFGQRFFKEHYKKTDLFWSVSIIRHYGIPCTDPLPGEDLESGQLARWYLRRLLILATKDEQAARAFWDGAMGLGTAIDPFHPWLMMKVLWSAAIGE</sequence>
<keyword evidence="2" id="KW-1185">Reference proteome</keyword>
<gene>
    <name evidence="1" type="ORF">BDP27DRAFT_1312295</name>
</gene>
<accession>A0A9P5Q9W4</accession>